<dbReference type="GO" id="GO:0005975">
    <property type="term" value="P:carbohydrate metabolic process"/>
    <property type="evidence" value="ECO:0007669"/>
    <property type="project" value="InterPro"/>
</dbReference>
<evidence type="ECO:0008006" key="5">
    <source>
        <dbReference type="Google" id="ProtNLM"/>
    </source>
</evidence>
<dbReference type="Gene3D" id="1.50.10.10">
    <property type="match status" value="1"/>
</dbReference>
<dbReference type="InterPro" id="IPR008928">
    <property type="entry name" value="6-hairpin_glycosidase_sf"/>
</dbReference>
<feature type="domain" description="Alpha-L-rhamnosidase six-hairpin glycosidase" evidence="1">
    <location>
        <begin position="203"/>
        <end position="521"/>
    </location>
</feature>
<dbReference type="OrthoDB" id="9815108at2"/>
<dbReference type="Pfam" id="PF17390">
    <property type="entry name" value="Bac_rhamnosid_C"/>
    <property type="match status" value="1"/>
</dbReference>
<dbReference type="PANTHER" id="PTHR34987:SF4">
    <property type="entry name" value="ALPHA-L-RHAMNOSIDASE C-TERMINAL DOMAIN-CONTAINING PROTEIN"/>
    <property type="match status" value="1"/>
</dbReference>
<evidence type="ECO:0000259" key="1">
    <source>
        <dbReference type="Pfam" id="PF17389"/>
    </source>
</evidence>
<proteinExistence type="predicted"/>
<evidence type="ECO:0000259" key="2">
    <source>
        <dbReference type="Pfam" id="PF17390"/>
    </source>
</evidence>
<dbReference type="PANTHER" id="PTHR34987">
    <property type="entry name" value="C, PUTATIVE (AFU_ORTHOLOGUE AFUA_3G02880)-RELATED"/>
    <property type="match status" value="1"/>
</dbReference>
<keyword evidence="4" id="KW-1185">Reference proteome</keyword>
<dbReference type="SUPFAM" id="SSF48208">
    <property type="entry name" value="Six-hairpin glycosidases"/>
    <property type="match status" value="1"/>
</dbReference>
<dbReference type="InterPro" id="IPR035398">
    <property type="entry name" value="Bac_rhamnosid_C"/>
</dbReference>
<dbReference type="AlphaFoldDB" id="A0A401LYA1"/>
<dbReference type="InterPro" id="IPR012341">
    <property type="entry name" value="6hp_glycosidase-like_sf"/>
</dbReference>
<dbReference type="RefSeq" id="WP_125042108.1">
    <property type="nucleotide sequence ID" value="NZ_BHWB01000011.1"/>
</dbReference>
<evidence type="ECO:0000313" key="3">
    <source>
        <dbReference type="EMBL" id="GCB36444.1"/>
    </source>
</evidence>
<feature type="domain" description="Alpha-L-rhamnosidase C-terminal" evidence="2">
    <location>
        <begin position="524"/>
        <end position="593"/>
    </location>
</feature>
<dbReference type="InterPro" id="IPR035396">
    <property type="entry name" value="Bac_rhamnosid6H"/>
</dbReference>
<dbReference type="Proteomes" id="UP000288079">
    <property type="component" value="Unassembled WGS sequence"/>
</dbReference>
<dbReference type="Pfam" id="PF17389">
    <property type="entry name" value="Bac_rhamnosid6H"/>
    <property type="match status" value="1"/>
</dbReference>
<evidence type="ECO:0000313" key="4">
    <source>
        <dbReference type="Proteomes" id="UP000288079"/>
    </source>
</evidence>
<accession>A0A401LYA1</accession>
<protein>
    <recommendedName>
        <fullName evidence="5">Alpha-L-rhamnosidase C-terminal domain-containing protein</fullName>
    </recommendedName>
</protein>
<dbReference type="Gene3D" id="2.60.420.10">
    <property type="entry name" value="Maltose phosphorylase, domain 3"/>
    <property type="match status" value="1"/>
</dbReference>
<comment type="caution">
    <text evidence="3">The sequence shown here is derived from an EMBL/GenBank/DDBJ whole genome shotgun (WGS) entry which is preliminary data.</text>
</comment>
<reference evidence="3 4" key="1">
    <citation type="submission" date="2018-10" db="EMBL/GenBank/DDBJ databases">
        <title>Draft Genome Sequence of Bacteroides sp. KCTC 15687.</title>
        <authorList>
            <person name="Yu S.Y."/>
            <person name="Kim J.S."/>
            <person name="Oh B.S."/>
            <person name="Park S.H."/>
            <person name="Kang S.W."/>
            <person name="Park J.E."/>
            <person name="Choi S.H."/>
            <person name="Han K.I."/>
            <person name="Lee K.C."/>
            <person name="Eom M.K."/>
            <person name="Suh M.K."/>
            <person name="Lee D.H."/>
            <person name="Yoon H."/>
            <person name="Kim B."/>
            <person name="Yang S.J."/>
            <person name="Lee J.S."/>
            <person name="Lee J.H."/>
        </authorList>
    </citation>
    <scope>NUCLEOTIDE SEQUENCE [LARGE SCALE GENOMIC DNA]</scope>
    <source>
        <strain evidence="3 4">KCTC 15687</strain>
    </source>
</reference>
<dbReference type="EMBL" id="BHWB01000011">
    <property type="protein sequence ID" value="GCB36444.1"/>
    <property type="molecule type" value="Genomic_DNA"/>
</dbReference>
<name>A0A401LYA1_9BACE</name>
<sequence>MIIDLKKILLLAIIVISFSTFSKAEKSHSSIKEPYPSITGRPTGVKVPYSPDPLINYRWQRPSCDDDLEIYSLQPKSVKMLPKEFVKYKNPSDPIVVSGDCDLMFDFGQVNAGWLEFECTNMNADVTCSISEFNEPAIFNAGSEHPLKTLAPKRYGNTYRLELNKQLYEGVRYAWIHLRKVEHKITIKKVKLVCQTKPVNYEGSFSCNDTTLNRIWYTAAYTVRLNLLKDYFGAILMERSDRHSWTGDAHTSQAASLVAFGNYDFVRKNLLYTSEQYNGIESYSLYWVQSLVDYFNYTNDKETVQQLIDNACKKLESAYRQYDELPSLTFYGWDERLGGGFEHPNNPETQLAYRMLAIQSWNQFAKVMETCGKYELAARYKSYAEEKTAQLHCLPRWYKNRDIFALSDAINAGVVRPNEKEDVWQTAFTDRLQRVSYSPFNQYFVINAMARMGRHGEALHTIDDCWGGQLRYGATTFFEVFRPSWNLYKQAQNDAPVNNQCGYTSFTHPWSSGVLKWLSEEILGIRPSAPGFTEFNVCPHLTEGLTHVNGSVPTPHGTIVFKIDMLKGKGNLTVPEHTTANVFIPLMQTKRVNVFVNGKKVSVKTNGTHTCLPSLPTGTYNFSFTYEGEKVESPQIQEPIIYRYTAESVKEDSLTRGNWIGKYGSKGYMLFNFDEQGVHRSKLPAQCKSIIFQKDVNWHADELTNSLSALLIPGSKEGKRQLGGIITGDPAACWQTFTMDIDYRNNESYKVSLYLVDPNGNRRTAIELFDLDSKRILMPVHMVRDYRGGKYVTFTVDRPLRIRICQVRGDNAVCAALFLD</sequence>
<organism evidence="3 4">
    <name type="scientific">Bacteroides faecalis</name>
    <dbReference type="NCBI Taxonomy" id="2447885"/>
    <lineage>
        <taxon>Bacteria</taxon>
        <taxon>Pseudomonadati</taxon>
        <taxon>Bacteroidota</taxon>
        <taxon>Bacteroidia</taxon>
        <taxon>Bacteroidales</taxon>
        <taxon>Bacteroidaceae</taxon>
        <taxon>Bacteroides</taxon>
    </lineage>
</organism>
<gene>
    <name evidence="3" type="ORF">KGMB02408_33890</name>
</gene>